<accession>A0ABS4GHN4</accession>
<keyword evidence="3" id="KW-1185">Reference proteome</keyword>
<evidence type="ECO:0000256" key="1">
    <source>
        <dbReference type="SAM" id="Phobius"/>
    </source>
</evidence>
<feature type="transmembrane region" description="Helical" evidence="1">
    <location>
        <begin position="12"/>
        <end position="29"/>
    </location>
</feature>
<keyword evidence="1" id="KW-0472">Membrane</keyword>
<name>A0ABS4GHN4_9FIRM</name>
<dbReference type="RefSeq" id="WP_209512921.1">
    <property type="nucleotide sequence ID" value="NZ_JAGGKS010000011.1"/>
</dbReference>
<keyword evidence="1" id="KW-0812">Transmembrane</keyword>
<keyword evidence="1" id="KW-1133">Transmembrane helix</keyword>
<sequence>MSNEKNNLILKYGLIIVMLCFIISTVYYMQFSLDEFVFLKHYYERDIHDGSYMNIHFIKNTADNRKIIEIKFPEMPNEFASVFLNDFSNGFNNGYYRTEEFAHYMYNELVIEFRYNDINYSEEGNEESNEESIILNKAVIVLNNGDEQEVDIGKIVLHKNMNYYDFLETSSSSSSNDFTSTSVMTPIKDVVIDSIESNLDGEANGFMELTLNGVKIEDINFPLKLNSDDSLVFNNTFLYNTKDTRKYNVYDIQKRILVTDSEGNKGYETIHNLDYYPIEIFLSEKGIGDFLKYRGVK</sequence>
<gene>
    <name evidence="2" type="ORF">J2Z76_003106</name>
</gene>
<protein>
    <submittedName>
        <fullName evidence="2">Uncharacterized protein</fullName>
    </submittedName>
</protein>
<proteinExistence type="predicted"/>
<dbReference type="Proteomes" id="UP001519342">
    <property type="component" value="Unassembled WGS sequence"/>
</dbReference>
<evidence type="ECO:0000313" key="2">
    <source>
        <dbReference type="EMBL" id="MBP1927209.1"/>
    </source>
</evidence>
<comment type="caution">
    <text evidence="2">The sequence shown here is derived from an EMBL/GenBank/DDBJ whole genome shotgun (WGS) entry which is preliminary data.</text>
</comment>
<dbReference type="EMBL" id="JAGGKS010000011">
    <property type="protein sequence ID" value="MBP1927209.1"/>
    <property type="molecule type" value="Genomic_DNA"/>
</dbReference>
<evidence type="ECO:0000313" key="3">
    <source>
        <dbReference type="Proteomes" id="UP001519342"/>
    </source>
</evidence>
<reference evidence="2 3" key="1">
    <citation type="submission" date="2021-03" db="EMBL/GenBank/DDBJ databases">
        <title>Genomic Encyclopedia of Type Strains, Phase IV (KMG-IV): sequencing the most valuable type-strain genomes for metagenomic binning, comparative biology and taxonomic classification.</title>
        <authorList>
            <person name="Goeker M."/>
        </authorList>
    </citation>
    <scope>NUCLEOTIDE SEQUENCE [LARGE SCALE GENOMIC DNA]</scope>
    <source>
        <strain evidence="2 3">DSM 24004</strain>
    </source>
</reference>
<organism evidence="2 3">
    <name type="scientific">Sedimentibacter acidaminivorans</name>
    <dbReference type="NCBI Taxonomy" id="913099"/>
    <lineage>
        <taxon>Bacteria</taxon>
        <taxon>Bacillati</taxon>
        <taxon>Bacillota</taxon>
        <taxon>Tissierellia</taxon>
        <taxon>Sedimentibacter</taxon>
    </lineage>
</organism>